<feature type="chain" id="PRO_5046162726" description="Cytochrome c domain-containing protein" evidence="1">
    <location>
        <begin position="30"/>
        <end position="604"/>
    </location>
</feature>
<dbReference type="RefSeq" id="WP_386718995.1">
    <property type="nucleotide sequence ID" value="NZ_JBHRSZ010000004.1"/>
</dbReference>
<dbReference type="Proteomes" id="UP001595476">
    <property type="component" value="Unassembled WGS sequence"/>
</dbReference>
<evidence type="ECO:0000313" key="3">
    <source>
        <dbReference type="Proteomes" id="UP001595476"/>
    </source>
</evidence>
<protein>
    <recommendedName>
        <fullName evidence="4">Cytochrome c domain-containing protein</fullName>
    </recommendedName>
</protein>
<dbReference type="EMBL" id="JBHRSZ010000004">
    <property type="protein sequence ID" value="MFC3151012.1"/>
    <property type="molecule type" value="Genomic_DNA"/>
</dbReference>
<evidence type="ECO:0008006" key="4">
    <source>
        <dbReference type="Google" id="ProtNLM"/>
    </source>
</evidence>
<evidence type="ECO:0000313" key="2">
    <source>
        <dbReference type="EMBL" id="MFC3151012.1"/>
    </source>
</evidence>
<reference evidence="3" key="1">
    <citation type="journal article" date="2019" name="Int. J. Syst. Evol. Microbiol.">
        <title>The Global Catalogue of Microorganisms (GCM) 10K type strain sequencing project: providing services to taxonomists for standard genome sequencing and annotation.</title>
        <authorList>
            <consortium name="The Broad Institute Genomics Platform"/>
            <consortium name="The Broad Institute Genome Sequencing Center for Infectious Disease"/>
            <person name="Wu L."/>
            <person name="Ma J."/>
        </authorList>
    </citation>
    <scope>NUCLEOTIDE SEQUENCE [LARGE SCALE GENOMIC DNA]</scope>
    <source>
        <strain evidence="3">KCTC 52438</strain>
    </source>
</reference>
<keyword evidence="3" id="KW-1185">Reference proteome</keyword>
<evidence type="ECO:0000256" key="1">
    <source>
        <dbReference type="SAM" id="SignalP"/>
    </source>
</evidence>
<sequence>MRVNRIQGLRTALISALLTLCVTVHHAHAASSDDAPTNIDRIMYFDADIRDAEYCQFSITNKVANYGNKVTNPAMTCPDAFSWNLFAEVIADEFWKNWADESQNWPKEPWPMCSESITTNCCNPASNNNNLEHCPVYPGDELAQSLKKAESFTNDNKIIRGAKNQRNAISTFFQKHSDIVRVGTARQKGKRGAVNLADTQDNPECTSSQIDSVLPADPQSIGRILRQTNAEITIRNKTFHDYLFNNNLYNADGVLDVYRQNANNQTKNAPYHQSNQSGTPNTPGKLSTVDLPPDAIMIKSNWVSEKVIDAIKNKYPKQYVHFGKANDYITKPAITILNTSKGKCNVSDTHYLMAFHISSKDVPQWVWTTFEHMNNPGRCDYTGCNDSFGHSVTVDDAPSNYIVPNQKNDNLSESSIVFDPDLQYPLGNQSEALTQLLTAYGIATSDRNGLYPNPSDKAWVNYRLKGSQVDFTDHQGRATHLGNSITEAGFMSQSSCIGCHSRAGVAMKLSAIEGKITYDISDHLKATALLKNETANFLQLGVFESVLSEFGYEQSHDGIPKHDWFYNDDPSFSLKVLQTDFIWGFLNANPLPQPEVTIEVKQTR</sequence>
<proteinExistence type="predicted"/>
<accession>A0ABV7HH41</accession>
<keyword evidence="1" id="KW-0732">Signal</keyword>
<gene>
    <name evidence="2" type="ORF">ACFOEK_08230</name>
</gene>
<feature type="signal peptide" evidence="1">
    <location>
        <begin position="1"/>
        <end position="29"/>
    </location>
</feature>
<name>A0ABV7HH41_9GAMM</name>
<organism evidence="2 3">
    <name type="scientific">Litoribrevibacter euphylliae</name>
    <dbReference type="NCBI Taxonomy" id="1834034"/>
    <lineage>
        <taxon>Bacteria</taxon>
        <taxon>Pseudomonadati</taxon>
        <taxon>Pseudomonadota</taxon>
        <taxon>Gammaproteobacteria</taxon>
        <taxon>Oceanospirillales</taxon>
        <taxon>Oceanospirillaceae</taxon>
        <taxon>Litoribrevibacter</taxon>
    </lineage>
</organism>
<comment type="caution">
    <text evidence="2">The sequence shown here is derived from an EMBL/GenBank/DDBJ whole genome shotgun (WGS) entry which is preliminary data.</text>
</comment>